<dbReference type="PANTHER" id="PTHR21237">
    <property type="entry name" value="GRPE PROTEIN"/>
    <property type="match status" value="1"/>
</dbReference>
<dbReference type="CDD" id="cd00446">
    <property type="entry name" value="GrpE"/>
    <property type="match status" value="1"/>
</dbReference>
<dbReference type="Proteomes" id="UP000177187">
    <property type="component" value="Unassembled WGS sequence"/>
</dbReference>
<reference evidence="5 6" key="1">
    <citation type="journal article" date="2016" name="Nat. Commun.">
        <title>Thousands of microbial genomes shed light on interconnected biogeochemical processes in an aquifer system.</title>
        <authorList>
            <person name="Anantharaman K."/>
            <person name="Brown C.T."/>
            <person name="Hug L.A."/>
            <person name="Sharon I."/>
            <person name="Castelle C.J."/>
            <person name="Probst A.J."/>
            <person name="Thomas B.C."/>
            <person name="Singh A."/>
            <person name="Wilkins M.J."/>
            <person name="Karaoz U."/>
            <person name="Brodie E.L."/>
            <person name="Williams K.H."/>
            <person name="Hubbard S.S."/>
            <person name="Banfield J.F."/>
        </authorList>
    </citation>
    <scope>NUCLEOTIDE SEQUENCE [LARGE SCALE GENOMIC DNA]</scope>
</reference>
<evidence type="ECO:0000256" key="2">
    <source>
        <dbReference type="ARBA" id="ARBA00023186"/>
    </source>
</evidence>
<dbReference type="GO" id="GO:0051087">
    <property type="term" value="F:protein-folding chaperone binding"/>
    <property type="evidence" value="ECO:0007669"/>
    <property type="project" value="InterPro"/>
</dbReference>
<organism evidence="5 6">
    <name type="scientific">Candidatus Coatesbacteria bacterium RBG_13_66_14</name>
    <dbReference type="NCBI Taxonomy" id="1817816"/>
    <lineage>
        <taxon>Bacteria</taxon>
        <taxon>Candidatus Coatesiibacteriota</taxon>
    </lineage>
</organism>
<dbReference type="GO" id="GO:0000774">
    <property type="term" value="F:adenyl-nucleotide exchange factor activity"/>
    <property type="evidence" value="ECO:0007669"/>
    <property type="project" value="InterPro"/>
</dbReference>
<dbReference type="HAMAP" id="MF_01151">
    <property type="entry name" value="GrpE"/>
    <property type="match status" value="1"/>
</dbReference>
<protein>
    <recommendedName>
        <fullName evidence="3">Protein GrpE</fullName>
    </recommendedName>
    <alternativeName>
        <fullName evidence="3">HSP-70 cofactor</fullName>
    </alternativeName>
</protein>
<evidence type="ECO:0000256" key="4">
    <source>
        <dbReference type="RuleBase" id="RU004478"/>
    </source>
</evidence>
<dbReference type="InterPro" id="IPR000740">
    <property type="entry name" value="GrpE"/>
</dbReference>
<comment type="function">
    <text evidence="3">Participates actively in the response to hyperosmotic and heat shock by preventing the aggregation of stress-denatured proteins, in association with DnaK and GrpE. It is the nucleotide exchange factor for DnaK and may function as a thermosensor. Unfolded proteins bind initially to DnaJ; upon interaction with the DnaJ-bound protein, DnaK hydrolyzes its bound ATP, resulting in the formation of a stable complex. GrpE releases ADP from DnaK; ATP binding to DnaK triggers the release of the substrate protein, thus completing the reaction cycle. Several rounds of ATP-dependent interactions between DnaJ, DnaK and GrpE are required for fully efficient folding.</text>
</comment>
<dbReference type="GO" id="GO:0005737">
    <property type="term" value="C:cytoplasm"/>
    <property type="evidence" value="ECO:0007669"/>
    <property type="project" value="UniProtKB-SubCell"/>
</dbReference>
<keyword evidence="2 3" id="KW-0143">Chaperone</keyword>
<dbReference type="AlphaFoldDB" id="A0A1F5FH33"/>
<evidence type="ECO:0000256" key="1">
    <source>
        <dbReference type="ARBA" id="ARBA00009054"/>
    </source>
</evidence>
<dbReference type="PANTHER" id="PTHR21237:SF23">
    <property type="entry name" value="GRPE PROTEIN HOMOLOG, MITOCHONDRIAL"/>
    <property type="match status" value="1"/>
</dbReference>
<comment type="similarity">
    <text evidence="1 3 4">Belongs to the GrpE family.</text>
</comment>
<dbReference type="GO" id="GO:0042803">
    <property type="term" value="F:protein homodimerization activity"/>
    <property type="evidence" value="ECO:0007669"/>
    <property type="project" value="InterPro"/>
</dbReference>
<evidence type="ECO:0000256" key="3">
    <source>
        <dbReference type="HAMAP-Rule" id="MF_01151"/>
    </source>
</evidence>
<keyword evidence="3" id="KW-0963">Cytoplasm</keyword>
<dbReference type="Gene3D" id="2.30.22.10">
    <property type="entry name" value="Head domain of nucleotide exchange factor GrpE"/>
    <property type="match status" value="1"/>
</dbReference>
<dbReference type="Gene3D" id="3.90.20.20">
    <property type="match status" value="1"/>
</dbReference>
<name>A0A1F5FH33_9BACT</name>
<dbReference type="InterPro" id="IPR013805">
    <property type="entry name" value="GrpE_CC"/>
</dbReference>
<dbReference type="GO" id="GO:0006457">
    <property type="term" value="P:protein folding"/>
    <property type="evidence" value="ECO:0007669"/>
    <property type="project" value="InterPro"/>
</dbReference>
<comment type="caution">
    <text evidence="5">The sequence shown here is derived from an EMBL/GenBank/DDBJ whole genome shotgun (WGS) entry which is preliminary data.</text>
</comment>
<comment type="subunit">
    <text evidence="3">Homodimer.</text>
</comment>
<accession>A0A1F5FH33</accession>
<gene>
    <name evidence="3" type="primary">grpE</name>
    <name evidence="5" type="ORF">A2Y64_04855</name>
</gene>
<sequence>MEAPVTVNPEPSPPTPEEELVELKDKYLRLAADFDNFRKRSLAQGHLVRAEAFRTILSSILPAVDDLHLAAAHDTADEAYRAGIVKVIEKLDAALAAVGVERMDPMGRPFDPRFHECLAVRPAPDAEPGTVIAVHAQGYLWGEVVLRPAQVVVAQAPPEDVKE</sequence>
<dbReference type="InterPro" id="IPR009012">
    <property type="entry name" value="GrpE_head"/>
</dbReference>
<dbReference type="STRING" id="1817816.A2Y64_04855"/>
<dbReference type="SUPFAM" id="SSF51064">
    <property type="entry name" value="Head domain of nucleotide exchange factor GrpE"/>
    <property type="match status" value="1"/>
</dbReference>
<dbReference type="EMBL" id="MFAF01000021">
    <property type="protein sequence ID" value="OGD78901.1"/>
    <property type="molecule type" value="Genomic_DNA"/>
</dbReference>
<dbReference type="PRINTS" id="PR00773">
    <property type="entry name" value="GRPEPROTEIN"/>
</dbReference>
<comment type="subcellular location">
    <subcellularLocation>
        <location evidence="3">Cytoplasm</location>
    </subcellularLocation>
</comment>
<keyword evidence="3" id="KW-0346">Stress response</keyword>
<evidence type="ECO:0000313" key="6">
    <source>
        <dbReference type="Proteomes" id="UP000177187"/>
    </source>
</evidence>
<proteinExistence type="inferred from homology"/>
<dbReference type="Pfam" id="PF01025">
    <property type="entry name" value="GrpE"/>
    <property type="match status" value="1"/>
</dbReference>
<dbReference type="SUPFAM" id="SSF58014">
    <property type="entry name" value="Coiled-coil domain of nucleotide exchange factor GrpE"/>
    <property type="match status" value="1"/>
</dbReference>
<evidence type="ECO:0000313" key="5">
    <source>
        <dbReference type="EMBL" id="OGD78901.1"/>
    </source>
</evidence>
<dbReference type="GO" id="GO:0051082">
    <property type="term" value="F:unfolded protein binding"/>
    <property type="evidence" value="ECO:0007669"/>
    <property type="project" value="TreeGrafter"/>
</dbReference>